<reference evidence="2 3" key="1">
    <citation type="submission" date="2018-04" db="EMBL/GenBank/DDBJ databases">
        <title>Genomic Encyclopedia of Archaeal and Bacterial Type Strains, Phase II (KMG-II): from individual species to whole genera.</title>
        <authorList>
            <person name="Goeker M."/>
        </authorList>
    </citation>
    <scope>NUCLEOTIDE SEQUENCE [LARGE SCALE GENOMIC DNA]</scope>
    <source>
        <strain evidence="2 3">DSM 26809</strain>
    </source>
</reference>
<dbReference type="Pfam" id="PF01944">
    <property type="entry name" value="SpoIIM"/>
    <property type="match status" value="1"/>
</dbReference>
<accession>A0A2T5JCM0</accession>
<evidence type="ECO:0000256" key="1">
    <source>
        <dbReference type="SAM" id="Phobius"/>
    </source>
</evidence>
<dbReference type="EMBL" id="QAOQ01000002">
    <property type="protein sequence ID" value="PTQ99509.1"/>
    <property type="molecule type" value="Genomic_DNA"/>
</dbReference>
<evidence type="ECO:0000313" key="3">
    <source>
        <dbReference type="Proteomes" id="UP000244168"/>
    </source>
</evidence>
<dbReference type="Proteomes" id="UP000244168">
    <property type="component" value="Unassembled WGS sequence"/>
</dbReference>
<feature type="transmembrane region" description="Helical" evidence="1">
    <location>
        <begin position="196"/>
        <end position="213"/>
    </location>
</feature>
<keyword evidence="1" id="KW-0812">Transmembrane</keyword>
<keyword evidence="1" id="KW-1133">Transmembrane helix</keyword>
<comment type="caution">
    <text evidence="2">The sequence shown here is derived from an EMBL/GenBank/DDBJ whole genome shotgun (WGS) entry which is preliminary data.</text>
</comment>
<protein>
    <submittedName>
        <fullName evidence="2">Putative membrane protein SpoIIM required for sporulation</fullName>
    </submittedName>
</protein>
<feature type="transmembrane region" description="Helical" evidence="1">
    <location>
        <begin position="96"/>
        <end position="114"/>
    </location>
</feature>
<sequence length="329" mass="37588">MREALFVKQNTARWRKYETEKTSDPDELAERFISITDDLAYAKTFYPQSKTTGYLNGLASGFHQSIYKNRKEKSNRFLSFWRHELPWLFYQHRRELLVSFLFFITFFLIGIFSAKYDGSFIRLVLGDDYVNMTNENIAKGDPFGVYKGENEWLMFWMIAKNNLTVTAITYLFGIVLSVGTLYHLFKNGLMVGCFQYLFIAKGLAVKSILVIWIHGTLEISTIILAGTAGLIMGNSIVFPKTYSRMVSFKKGALNGMKVIIGISPIVVTAAFFEGFVTRHTEMPVWLSCCILGGSAAFIIWYVILYPIYLSQKLKPVSSNERESRPEPSA</sequence>
<proteinExistence type="predicted"/>
<feature type="transmembrane region" description="Helical" evidence="1">
    <location>
        <begin position="284"/>
        <end position="308"/>
    </location>
</feature>
<keyword evidence="1" id="KW-0472">Membrane</keyword>
<dbReference type="RefSeq" id="WP_107827435.1">
    <property type="nucleotide sequence ID" value="NZ_CP160205.1"/>
</dbReference>
<dbReference type="OrthoDB" id="9800053at2"/>
<dbReference type="InterPro" id="IPR002798">
    <property type="entry name" value="SpoIIM-like"/>
</dbReference>
<dbReference type="PANTHER" id="PTHR35337:SF1">
    <property type="entry name" value="SLR1478 PROTEIN"/>
    <property type="match status" value="1"/>
</dbReference>
<dbReference type="AlphaFoldDB" id="A0A2T5JCM0"/>
<keyword evidence="3" id="KW-1185">Reference proteome</keyword>
<feature type="transmembrane region" description="Helical" evidence="1">
    <location>
        <begin position="163"/>
        <end position="184"/>
    </location>
</feature>
<gene>
    <name evidence="2" type="ORF">C8P68_102333</name>
</gene>
<feature type="transmembrane region" description="Helical" evidence="1">
    <location>
        <begin position="251"/>
        <end position="272"/>
    </location>
</feature>
<organism evidence="2 3">
    <name type="scientific">Mucilaginibacter yixingensis</name>
    <dbReference type="NCBI Taxonomy" id="1295612"/>
    <lineage>
        <taxon>Bacteria</taxon>
        <taxon>Pseudomonadati</taxon>
        <taxon>Bacteroidota</taxon>
        <taxon>Sphingobacteriia</taxon>
        <taxon>Sphingobacteriales</taxon>
        <taxon>Sphingobacteriaceae</taxon>
        <taxon>Mucilaginibacter</taxon>
    </lineage>
</organism>
<feature type="transmembrane region" description="Helical" evidence="1">
    <location>
        <begin position="219"/>
        <end position="239"/>
    </location>
</feature>
<name>A0A2T5JCM0_9SPHI</name>
<dbReference type="PANTHER" id="PTHR35337">
    <property type="entry name" value="SLR1478 PROTEIN"/>
    <property type="match status" value="1"/>
</dbReference>
<evidence type="ECO:0000313" key="2">
    <source>
        <dbReference type="EMBL" id="PTQ99509.1"/>
    </source>
</evidence>